<feature type="domain" description="PH" evidence="2">
    <location>
        <begin position="1"/>
        <end position="22"/>
    </location>
</feature>
<reference evidence="3 4" key="1">
    <citation type="submission" date="2021-06" db="EMBL/GenBank/DDBJ databases">
        <authorList>
            <person name="Palmer J.M."/>
        </authorList>
    </citation>
    <scope>NUCLEOTIDE SEQUENCE [LARGE SCALE GENOMIC DNA]</scope>
    <source>
        <strain evidence="4">if_2019</strain>
        <tissue evidence="3">Muscle</tissue>
    </source>
</reference>
<evidence type="ECO:0000256" key="1">
    <source>
        <dbReference type="SAM" id="MobiDB-lite"/>
    </source>
</evidence>
<dbReference type="Proteomes" id="UP001482620">
    <property type="component" value="Unassembled WGS sequence"/>
</dbReference>
<sequence>MLENKDKKEENEWLKSVKIGVAVDPKMQTTASSSVAFILSDDQQDMDWRERGEDMQQRSTCQDLNP</sequence>
<proteinExistence type="predicted"/>
<feature type="compositionally biased region" description="Basic and acidic residues" evidence="1">
    <location>
        <begin position="46"/>
        <end position="56"/>
    </location>
</feature>
<name>A0ABV0VEF0_9TELE</name>
<evidence type="ECO:0000313" key="3">
    <source>
        <dbReference type="EMBL" id="MEQ2255551.1"/>
    </source>
</evidence>
<evidence type="ECO:0000259" key="2">
    <source>
        <dbReference type="PROSITE" id="PS50003"/>
    </source>
</evidence>
<gene>
    <name evidence="3" type="ORF">ILYODFUR_015054</name>
</gene>
<accession>A0ABV0VEF0</accession>
<comment type="caution">
    <text evidence="3">The sequence shown here is derived from an EMBL/GenBank/DDBJ whole genome shotgun (WGS) entry which is preliminary data.</text>
</comment>
<feature type="compositionally biased region" description="Polar residues" evidence="1">
    <location>
        <begin position="57"/>
        <end position="66"/>
    </location>
</feature>
<keyword evidence="4" id="KW-1185">Reference proteome</keyword>
<dbReference type="InterPro" id="IPR001849">
    <property type="entry name" value="PH_domain"/>
</dbReference>
<dbReference type="EMBL" id="JAHRIQ010105570">
    <property type="protein sequence ID" value="MEQ2255551.1"/>
    <property type="molecule type" value="Genomic_DNA"/>
</dbReference>
<dbReference type="PROSITE" id="PS50003">
    <property type="entry name" value="PH_DOMAIN"/>
    <property type="match status" value="1"/>
</dbReference>
<feature type="region of interest" description="Disordered" evidence="1">
    <location>
        <begin position="41"/>
        <end position="66"/>
    </location>
</feature>
<organism evidence="3 4">
    <name type="scientific">Ilyodon furcidens</name>
    <name type="common">goldbreast splitfin</name>
    <dbReference type="NCBI Taxonomy" id="33524"/>
    <lineage>
        <taxon>Eukaryota</taxon>
        <taxon>Metazoa</taxon>
        <taxon>Chordata</taxon>
        <taxon>Craniata</taxon>
        <taxon>Vertebrata</taxon>
        <taxon>Euteleostomi</taxon>
        <taxon>Actinopterygii</taxon>
        <taxon>Neopterygii</taxon>
        <taxon>Teleostei</taxon>
        <taxon>Neoteleostei</taxon>
        <taxon>Acanthomorphata</taxon>
        <taxon>Ovalentaria</taxon>
        <taxon>Atherinomorphae</taxon>
        <taxon>Cyprinodontiformes</taxon>
        <taxon>Goodeidae</taxon>
        <taxon>Ilyodon</taxon>
    </lineage>
</organism>
<protein>
    <recommendedName>
        <fullName evidence="2">PH domain-containing protein</fullName>
    </recommendedName>
</protein>
<evidence type="ECO:0000313" key="4">
    <source>
        <dbReference type="Proteomes" id="UP001482620"/>
    </source>
</evidence>